<gene>
    <name evidence="2" type="ORF">clem_06155</name>
</gene>
<name>A0A222P1S2_9GAMM</name>
<sequence length="168" mass="19363">MSRLYFILLTLVVNPLFAEIYQWVDSQGVTHFSDTSHESAKKIELPLISSFSSPSTVKPQKNTQQLQSSTLYEITIVQPKNEATIRNNLGELTVVVKINRQLEAKETLILFCDGKIIRKTHKKWTFQLKGVERGTHELLVKILDEKGKELTTSKSIVFFMHRAYRKKI</sequence>
<reference evidence="3" key="1">
    <citation type="submission" date="2016-07" db="EMBL/GenBank/DDBJ databases">
        <authorList>
            <person name="Florea S."/>
            <person name="Webb J.S."/>
            <person name="Jaromczyk J."/>
            <person name="Schardl C.L."/>
        </authorList>
    </citation>
    <scope>NUCLEOTIDE SEQUENCE [LARGE SCALE GENOMIC DNA]</scope>
    <source>
        <strain evidence="3">CDC-D5610</strain>
    </source>
</reference>
<feature type="domain" description="DUF4124" evidence="1">
    <location>
        <begin position="8"/>
        <end position="43"/>
    </location>
</feature>
<protein>
    <recommendedName>
        <fullName evidence="1">DUF4124 domain-containing protein</fullName>
    </recommendedName>
</protein>
<dbReference type="Pfam" id="PF13511">
    <property type="entry name" value="DUF4124"/>
    <property type="match status" value="1"/>
</dbReference>
<accession>A0A222P1S2</accession>
<proteinExistence type="predicted"/>
<evidence type="ECO:0000313" key="3">
    <source>
        <dbReference type="Proteomes" id="UP000201728"/>
    </source>
</evidence>
<keyword evidence="3" id="KW-1185">Reference proteome</keyword>
<evidence type="ECO:0000313" key="2">
    <source>
        <dbReference type="EMBL" id="ASQ45786.1"/>
    </source>
</evidence>
<dbReference type="Proteomes" id="UP000201728">
    <property type="component" value="Chromosome"/>
</dbReference>
<dbReference type="EMBL" id="CP016397">
    <property type="protein sequence ID" value="ASQ45786.1"/>
    <property type="molecule type" value="Genomic_DNA"/>
</dbReference>
<dbReference type="AlphaFoldDB" id="A0A222P1S2"/>
<organism evidence="2 3">
    <name type="scientific">Legionella clemsonensis</name>
    <dbReference type="NCBI Taxonomy" id="1867846"/>
    <lineage>
        <taxon>Bacteria</taxon>
        <taxon>Pseudomonadati</taxon>
        <taxon>Pseudomonadota</taxon>
        <taxon>Gammaproteobacteria</taxon>
        <taxon>Legionellales</taxon>
        <taxon>Legionellaceae</taxon>
        <taxon>Legionella</taxon>
    </lineage>
</organism>
<dbReference type="InterPro" id="IPR025392">
    <property type="entry name" value="DUF4124"/>
</dbReference>
<evidence type="ECO:0000259" key="1">
    <source>
        <dbReference type="Pfam" id="PF13511"/>
    </source>
</evidence>
<dbReference type="KEGG" id="lcd:clem_06155"/>